<gene>
    <name evidence="1" type="ORF">ACFPPD_04540</name>
</gene>
<keyword evidence="2" id="KW-1185">Reference proteome</keyword>
<accession>A0ABW0LT71</accession>
<dbReference type="RefSeq" id="WP_209743549.1">
    <property type="nucleotide sequence ID" value="NZ_JBHSMH010000005.1"/>
</dbReference>
<reference evidence="2" key="1">
    <citation type="journal article" date="2019" name="Int. J. Syst. Evol. Microbiol.">
        <title>The Global Catalogue of Microorganisms (GCM) 10K type strain sequencing project: providing services to taxonomists for standard genome sequencing and annotation.</title>
        <authorList>
            <consortium name="The Broad Institute Genomics Platform"/>
            <consortium name="The Broad Institute Genome Sequencing Center for Infectious Disease"/>
            <person name="Wu L."/>
            <person name="Ma J."/>
        </authorList>
    </citation>
    <scope>NUCLEOTIDE SEQUENCE [LARGE SCALE GENOMIC DNA]</scope>
    <source>
        <strain evidence="2">CCUG 57113</strain>
    </source>
</reference>
<comment type="caution">
    <text evidence="1">The sequence shown here is derived from an EMBL/GenBank/DDBJ whole genome shotgun (WGS) entry which is preliminary data.</text>
</comment>
<evidence type="ECO:0000313" key="2">
    <source>
        <dbReference type="Proteomes" id="UP001596105"/>
    </source>
</evidence>
<name>A0ABW0LT71_9BACL</name>
<protein>
    <recommendedName>
        <fullName evidence="3">HTH LytTR-type domain-containing protein</fullName>
    </recommendedName>
</protein>
<dbReference type="Proteomes" id="UP001596105">
    <property type="component" value="Unassembled WGS sequence"/>
</dbReference>
<dbReference type="Gene3D" id="2.40.50.1020">
    <property type="entry name" value="LytTr DNA-binding domain"/>
    <property type="match status" value="1"/>
</dbReference>
<proteinExistence type="predicted"/>
<dbReference type="EMBL" id="JBHSMH010000005">
    <property type="protein sequence ID" value="MFC5467977.1"/>
    <property type="molecule type" value="Genomic_DNA"/>
</dbReference>
<organism evidence="1 2">
    <name type="scientific">Cohnella suwonensis</name>
    <dbReference type="NCBI Taxonomy" id="696072"/>
    <lineage>
        <taxon>Bacteria</taxon>
        <taxon>Bacillati</taxon>
        <taxon>Bacillota</taxon>
        <taxon>Bacilli</taxon>
        <taxon>Bacillales</taxon>
        <taxon>Paenibacillaceae</taxon>
        <taxon>Cohnella</taxon>
    </lineage>
</organism>
<evidence type="ECO:0000313" key="1">
    <source>
        <dbReference type="EMBL" id="MFC5467977.1"/>
    </source>
</evidence>
<evidence type="ECO:0008006" key="3">
    <source>
        <dbReference type="Google" id="ProtNLM"/>
    </source>
</evidence>
<sequence length="106" mass="12363">MTVALQHKNVYEDFDPRQDTLFFKVGAHGLISFHGRNYNIKKRMSADERNRLVTDSATFFRIASDCYVNVRNISVVGDHHLFFGDTSKRLPCSARKQQLIRELMDR</sequence>